<proteinExistence type="inferred from homology"/>
<evidence type="ECO:0000256" key="1">
    <source>
        <dbReference type="ARBA" id="ARBA00009513"/>
    </source>
</evidence>
<sequence length="442" mass="49097">MTTKKIHPYTPHLKRVLISYQSSAKDSLHGPSVILGDQDYDLTKVKTEVGDNPATPPEFKELIIGPPVPPPIFSARDPGSTSLLEVSLHGHTLHGFMVGGEARLCLVEVFNTVLSDIHIADINVAWDLLQLHRSSCSPAQLEAFKAAGVLPSHTADAGLVTKTDAERLCNALVYNNFLPNAKRLKLENNGYVSFSMRVYHECFGKCEGLCTPDLYISSSSSCIECLECHNMFSPENFVKHAHKDRERRTCHWGFDSANWRAYLLLAKDQVNHESLVKVLDEFKLRFVNDENALDLGVKQDPERYAPQKPSPSIPIVDAWGSSAGSPPPAHIGYWLNKAEKVAPATLTAEPPTLKSLDSPPALVNPEKVISRNDAEKFELHYQPNVALAPKPRLGKRASDLEIRVQGQVLEGARGKFWDLPSIKMTGEWHQIRHRLPGFSDLE</sequence>
<dbReference type="Pfam" id="PF08782">
    <property type="entry name" value="c-SKI_SMAD_bind"/>
    <property type="match status" value="1"/>
</dbReference>
<dbReference type="GO" id="GO:0005667">
    <property type="term" value="C:transcription regulator complex"/>
    <property type="evidence" value="ECO:0007669"/>
    <property type="project" value="TreeGrafter"/>
</dbReference>
<evidence type="ECO:0000313" key="4">
    <source>
        <dbReference type="Proteomes" id="UP001187531"/>
    </source>
</evidence>
<dbReference type="SUPFAM" id="SSF63763">
    <property type="entry name" value="SAND domain-like"/>
    <property type="match status" value="1"/>
</dbReference>
<dbReference type="GO" id="GO:0030514">
    <property type="term" value="P:negative regulation of BMP signaling pathway"/>
    <property type="evidence" value="ECO:0007669"/>
    <property type="project" value="TreeGrafter"/>
</dbReference>
<dbReference type="Proteomes" id="UP001187531">
    <property type="component" value="Unassembled WGS sequence"/>
</dbReference>
<dbReference type="PANTHER" id="PTHR10005">
    <property type="entry name" value="SKI ONCOGENE-RELATED"/>
    <property type="match status" value="1"/>
</dbReference>
<keyword evidence="4" id="KW-1185">Reference proteome</keyword>
<protein>
    <recommendedName>
        <fullName evidence="2">c-SKI SMAD4-binding domain-containing protein</fullName>
    </recommendedName>
</protein>
<dbReference type="GO" id="GO:0005634">
    <property type="term" value="C:nucleus"/>
    <property type="evidence" value="ECO:0007669"/>
    <property type="project" value="TreeGrafter"/>
</dbReference>
<dbReference type="GO" id="GO:0000978">
    <property type="term" value="F:RNA polymerase II cis-regulatory region sequence-specific DNA binding"/>
    <property type="evidence" value="ECO:0007669"/>
    <property type="project" value="TreeGrafter"/>
</dbReference>
<dbReference type="InterPro" id="IPR023216">
    <property type="entry name" value="Tscrpt_reg_SKI_SnoN"/>
</dbReference>
<dbReference type="InterPro" id="IPR037000">
    <property type="entry name" value="Ski_DNA-bd_sf"/>
</dbReference>
<name>A0AA88HPK7_ARTSF</name>
<dbReference type="SMART" id="SM01046">
    <property type="entry name" value="c-SKI_SMAD_bind"/>
    <property type="match status" value="1"/>
</dbReference>
<feature type="non-terminal residue" evidence="3">
    <location>
        <position position="442"/>
    </location>
</feature>
<reference evidence="3" key="1">
    <citation type="submission" date="2023-07" db="EMBL/GenBank/DDBJ databases">
        <title>Chromosome-level genome assembly of Artemia franciscana.</title>
        <authorList>
            <person name="Jo E."/>
        </authorList>
    </citation>
    <scope>NUCLEOTIDE SEQUENCE</scope>
    <source>
        <tissue evidence="3">Whole body</tissue>
    </source>
</reference>
<dbReference type="Gene3D" id="3.10.260.20">
    <property type="entry name" value="Ski"/>
    <property type="match status" value="1"/>
</dbReference>
<dbReference type="InterPro" id="IPR010919">
    <property type="entry name" value="SAND-like_dom_sf"/>
</dbReference>
<evidence type="ECO:0000313" key="3">
    <source>
        <dbReference type="EMBL" id="KAK2709457.1"/>
    </source>
</evidence>
<comment type="similarity">
    <text evidence="1">Belongs to the SKI family.</text>
</comment>
<feature type="domain" description="c-SKI SMAD4-binding" evidence="2">
    <location>
        <begin position="195"/>
        <end position="287"/>
    </location>
</feature>
<evidence type="ECO:0000259" key="2">
    <source>
        <dbReference type="SMART" id="SM01046"/>
    </source>
</evidence>
<dbReference type="InterPro" id="IPR003380">
    <property type="entry name" value="SKI/SNO/DAC"/>
</dbReference>
<dbReference type="Gene3D" id="3.10.390.10">
    <property type="entry name" value="SAND domain-like"/>
    <property type="match status" value="1"/>
</dbReference>
<accession>A0AA88HPK7</accession>
<organism evidence="3 4">
    <name type="scientific">Artemia franciscana</name>
    <name type="common">Brine shrimp</name>
    <name type="synonym">Artemia sanfranciscana</name>
    <dbReference type="NCBI Taxonomy" id="6661"/>
    <lineage>
        <taxon>Eukaryota</taxon>
        <taxon>Metazoa</taxon>
        <taxon>Ecdysozoa</taxon>
        <taxon>Arthropoda</taxon>
        <taxon>Crustacea</taxon>
        <taxon>Branchiopoda</taxon>
        <taxon>Anostraca</taxon>
        <taxon>Artemiidae</taxon>
        <taxon>Artemia</taxon>
    </lineage>
</organism>
<dbReference type="GO" id="GO:0046332">
    <property type="term" value="F:SMAD binding"/>
    <property type="evidence" value="ECO:0007669"/>
    <property type="project" value="InterPro"/>
</dbReference>
<dbReference type="EMBL" id="JAVRJZ010000017">
    <property type="protein sequence ID" value="KAK2709457.1"/>
    <property type="molecule type" value="Genomic_DNA"/>
</dbReference>
<comment type="caution">
    <text evidence="3">The sequence shown here is derived from an EMBL/GenBank/DDBJ whole genome shotgun (WGS) entry which is preliminary data.</text>
</comment>
<gene>
    <name evidence="3" type="ORF">QYM36_013199</name>
</gene>
<dbReference type="PANTHER" id="PTHR10005:SF25">
    <property type="entry name" value="SNO ONCOGENE, ISOFORM B"/>
    <property type="match status" value="1"/>
</dbReference>
<dbReference type="GO" id="GO:0000981">
    <property type="term" value="F:DNA-binding transcription factor activity, RNA polymerase II-specific"/>
    <property type="evidence" value="ECO:0007669"/>
    <property type="project" value="TreeGrafter"/>
</dbReference>
<dbReference type="SUPFAM" id="SSF46955">
    <property type="entry name" value="Putative DNA-binding domain"/>
    <property type="match status" value="1"/>
</dbReference>
<dbReference type="InterPro" id="IPR014890">
    <property type="entry name" value="c-SKI_SMAD4-bd_dom"/>
</dbReference>
<dbReference type="Pfam" id="PF02437">
    <property type="entry name" value="Ski_Sno_DHD"/>
    <property type="match status" value="1"/>
</dbReference>
<dbReference type="AlphaFoldDB" id="A0AA88HPK7"/>
<dbReference type="InterPro" id="IPR009061">
    <property type="entry name" value="DNA-bd_dom_put_sf"/>
</dbReference>
<dbReference type="GO" id="GO:0005737">
    <property type="term" value="C:cytoplasm"/>
    <property type="evidence" value="ECO:0007669"/>
    <property type="project" value="TreeGrafter"/>
</dbReference>